<protein>
    <submittedName>
        <fullName evidence="2">Uncharacterized protein</fullName>
    </submittedName>
</protein>
<dbReference type="PATRIC" id="fig|104102.7.peg.1047"/>
<gene>
    <name evidence="2" type="ORF">AtDm6_1052</name>
</gene>
<dbReference type="AlphaFoldDB" id="A0A095B7P6"/>
<evidence type="ECO:0000256" key="1">
    <source>
        <dbReference type="SAM" id="Phobius"/>
    </source>
</evidence>
<evidence type="ECO:0000313" key="3">
    <source>
        <dbReference type="Proteomes" id="UP000029448"/>
    </source>
</evidence>
<keyword evidence="1" id="KW-0812">Transmembrane</keyword>
<evidence type="ECO:0000313" key="2">
    <source>
        <dbReference type="EMBL" id="KGB24803.1"/>
    </source>
</evidence>
<keyword evidence="1" id="KW-0472">Membrane</keyword>
<sequence length="40" mass="4417">MTRGDVDTVASFARIVLPFLEAQMCAIVPLIGTQENRKPQ</sequence>
<proteinExistence type="predicted"/>
<reference evidence="2 3" key="1">
    <citation type="submission" date="2014-06" db="EMBL/GenBank/DDBJ databases">
        <title>Functional and comparative genomic analyses of the Drosophila gut microbiota identify candidate symbiosis factors.</title>
        <authorList>
            <person name="Newell P.D."/>
            <person name="Chaston J.M."/>
            <person name="Douglas A.E."/>
        </authorList>
    </citation>
    <scope>NUCLEOTIDE SEQUENCE [LARGE SCALE GENOMIC DNA]</scope>
    <source>
        <strain evidence="2 3">DmCS_006</strain>
    </source>
</reference>
<name>A0A095B7P6_9PROT</name>
<keyword evidence="1" id="KW-1133">Transmembrane helix</keyword>
<feature type="transmembrane region" description="Helical" evidence="1">
    <location>
        <begin position="12"/>
        <end position="32"/>
    </location>
</feature>
<accession>A0A095B7P6</accession>
<dbReference type="Proteomes" id="UP000029448">
    <property type="component" value="Unassembled WGS sequence"/>
</dbReference>
<keyword evidence="3" id="KW-1185">Reference proteome</keyword>
<comment type="caution">
    <text evidence="2">The sequence shown here is derived from an EMBL/GenBank/DDBJ whole genome shotgun (WGS) entry which is preliminary data.</text>
</comment>
<dbReference type="EMBL" id="JOKM01000029">
    <property type="protein sequence ID" value="KGB24803.1"/>
    <property type="molecule type" value="Genomic_DNA"/>
</dbReference>
<organism evidence="2 3">
    <name type="scientific">Acetobacter tropicalis</name>
    <dbReference type="NCBI Taxonomy" id="104102"/>
    <lineage>
        <taxon>Bacteria</taxon>
        <taxon>Pseudomonadati</taxon>
        <taxon>Pseudomonadota</taxon>
        <taxon>Alphaproteobacteria</taxon>
        <taxon>Acetobacterales</taxon>
        <taxon>Acetobacteraceae</taxon>
        <taxon>Acetobacter</taxon>
    </lineage>
</organism>